<dbReference type="GO" id="GO:0008270">
    <property type="term" value="F:zinc ion binding"/>
    <property type="evidence" value="ECO:0007669"/>
    <property type="project" value="UniProtKB-KW"/>
</dbReference>
<dbReference type="EMBL" id="BPLQ01002193">
    <property type="protein sequence ID" value="GIX89557.1"/>
    <property type="molecule type" value="Genomic_DNA"/>
</dbReference>
<feature type="domain" description="C2H2-type" evidence="11">
    <location>
        <begin position="69"/>
        <end position="98"/>
    </location>
</feature>
<dbReference type="PROSITE" id="PS50157">
    <property type="entry name" value="ZINC_FINGER_C2H2_2"/>
    <property type="match status" value="2"/>
</dbReference>
<dbReference type="SMART" id="SM00355">
    <property type="entry name" value="ZnF_C2H2"/>
    <property type="match status" value="2"/>
</dbReference>
<evidence type="ECO:0000256" key="7">
    <source>
        <dbReference type="ARBA" id="ARBA00023125"/>
    </source>
</evidence>
<evidence type="ECO:0000256" key="1">
    <source>
        <dbReference type="ARBA" id="ARBA00004123"/>
    </source>
</evidence>
<keyword evidence="13" id="KW-1185">Reference proteome</keyword>
<dbReference type="InterPro" id="IPR013087">
    <property type="entry name" value="Znf_C2H2_type"/>
</dbReference>
<keyword evidence="8" id="KW-0804">Transcription</keyword>
<dbReference type="InterPro" id="IPR036236">
    <property type="entry name" value="Znf_C2H2_sf"/>
</dbReference>
<dbReference type="PROSITE" id="PS00028">
    <property type="entry name" value="ZINC_FINGER_C2H2_1"/>
    <property type="match status" value="2"/>
</dbReference>
<evidence type="ECO:0000259" key="11">
    <source>
        <dbReference type="PROSITE" id="PS50157"/>
    </source>
</evidence>
<name>A0AAV4NX94_9ARAC</name>
<evidence type="ECO:0000313" key="13">
    <source>
        <dbReference type="Proteomes" id="UP001054837"/>
    </source>
</evidence>
<evidence type="ECO:0000256" key="8">
    <source>
        <dbReference type="ARBA" id="ARBA00023163"/>
    </source>
</evidence>
<evidence type="ECO:0000256" key="10">
    <source>
        <dbReference type="PROSITE-ProRule" id="PRU00042"/>
    </source>
</evidence>
<keyword evidence="5" id="KW-0862">Zinc</keyword>
<feature type="domain" description="C2H2-type" evidence="11">
    <location>
        <begin position="99"/>
        <end position="126"/>
    </location>
</feature>
<keyword evidence="4 10" id="KW-0863">Zinc-finger</keyword>
<keyword evidence="2" id="KW-0479">Metal-binding</keyword>
<dbReference type="Proteomes" id="UP001054837">
    <property type="component" value="Unassembled WGS sequence"/>
</dbReference>
<keyword evidence="9" id="KW-0539">Nucleus</keyword>
<reference evidence="12 13" key="1">
    <citation type="submission" date="2021-06" db="EMBL/GenBank/DDBJ databases">
        <title>Caerostris darwini draft genome.</title>
        <authorList>
            <person name="Kono N."/>
            <person name="Arakawa K."/>
        </authorList>
    </citation>
    <scope>NUCLEOTIDE SEQUENCE [LARGE SCALE GENOMIC DNA]</scope>
</reference>
<dbReference type="GO" id="GO:0000981">
    <property type="term" value="F:DNA-binding transcription factor activity, RNA polymerase II-specific"/>
    <property type="evidence" value="ECO:0007669"/>
    <property type="project" value="TreeGrafter"/>
</dbReference>
<proteinExistence type="predicted"/>
<dbReference type="GO" id="GO:0000978">
    <property type="term" value="F:RNA polymerase II cis-regulatory region sequence-specific DNA binding"/>
    <property type="evidence" value="ECO:0007669"/>
    <property type="project" value="TreeGrafter"/>
</dbReference>
<keyword evidence="3" id="KW-0677">Repeat</keyword>
<evidence type="ECO:0000256" key="9">
    <source>
        <dbReference type="ARBA" id="ARBA00023242"/>
    </source>
</evidence>
<evidence type="ECO:0000256" key="3">
    <source>
        <dbReference type="ARBA" id="ARBA00022737"/>
    </source>
</evidence>
<dbReference type="AlphaFoldDB" id="A0AAV4NX94"/>
<dbReference type="GO" id="GO:0005634">
    <property type="term" value="C:nucleus"/>
    <property type="evidence" value="ECO:0007669"/>
    <property type="project" value="UniProtKB-SubCell"/>
</dbReference>
<comment type="subcellular location">
    <subcellularLocation>
        <location evidence="1">Nucleus</location>
    </subcellularLocation>
</comment>
<evidence type="ECO:0000256" key="4">
    <source>
        <dbReference type="ARBA" id="ARBA00022771"/>
    </source>
</evidence>
<protein>
    <recommendedName>
        <fullName evidence="11">C2H2-type domain-containing protein</fullName>
    </recommendedName>
</protein>
<evidence type="ECO:0000256" key="2">
    <source>
        <dbReference type="ARBA" id="ARBA00022723"/>
    </source>
</evidence>
<gene>
    <name evidence="12" type="ORF">CDAR_453631</name>
</gene>
<evidence type="ECO:0000256" key="5">
    <source>
        <dbReference type="ARBA" id="ARBA00022833"/>
    </source>
</evidence>
<evidence type="ECO:0000256" key="6">
    <source>
        <dbReference type="ARBA" id="ARBA00023015"/>
    </source>
</evidence>
<dbReference type="SUPFAM" id="SSF57667">
    <property type="entry name" value="beta-beta-alpha zinc fingers"/>
    <property type="match status" value="1"/>
</dbReference>
<sequence>MKIIGTPVKESSIQMAIMNTSSVMSSKIEDHLGILVEITTNLAEASSVPVEPRKYSNRTSNLPARNRPYACHIHNCASRFFRNCDLTRHLKIHTAQKPFQCSACGRSFLHSHSLITHSRTHSGEKPYSCDTCG</sequence>
<keyword evidence="7" id="KW-0238">DNA-binding</keyword>
<dbReference type="FunFam" id="3.30.160.60:FF:000064">
    <property type="entry name" value="Early growth response protein 3"/>
    <property type="match status" value="1"/>
</dbReference>
<comment type="caution">
    <text evidence="12">The sequence shown here is derived from an EMBL/GenBank/DDBJ whole genome shotgun (WGS) entry which is preliminary data.</text>
</comment>
<dbReference type="Gene3D" id="3.30.160.60">
    <property type="entry name" value="Classic Zinc Finger"/>
    <property type="match status" value="3"/>
</dbReference>
<dbReference type="PANTHER" id="PTHR23235">
    <property type="entry name" value="KRUEPPEL-LIKE TRANSCRIPTION FACTOR"/>
    <property type="match status" value="1"/>
</dbReference>
<organism evidence="12 13">
    <name type="scientific">Caerostris darwini</name>
    <dbReference type="NCBI Taxonomy" id="1538125"/>
    <lineage>
        <taxon>Eukaryota</taxon>
        <taxon>Metazoa</taxon>
        <taxon>Ecdysozoa</taxon>
        <taxon>Arthropoda</taxon>
        <taxon>Chelicerata</taxon>
        <taxon>Arachnida</taxon>
        <taxon>Araneae</taxon>
        <taxon>Araneomorphae</taxon>
        <taxon>Entelegynae</taxon>
        <taxon>Araneoidea</taxon>
        <taxon>Araneidae</taxon>
        <taxon>Caerostris</taxon>
    </lineage>
</organism>
<evidence type="ECO:0000313" key="12">
    <source>
        <dbReference type="EMBL" id="GIX89557.1"/>
    </source>
</evidence>
<accession>A0AAV4NX94</accession>
<dbReference type="PANTHER" id="PTHR23235:SF60">
    <property type="entry name" value="STRIPE, ISOFORM D"/>
    <property type="match status" value="1"/>
</dbReference>
<keyword evidence="6" id="KW-0805">Transcription regulation</keyword>